<comment type="caution">
    <text evidence="4">The sequence shown here is derived from an EMBL/GenBank/DDBJ whole genome shotgun (WGS) entry which is preliminary data.</text>
</comment>
<dbReference type="PATRIC" id="fig|1502723.3.peg.4410"/>
<evidence type="ECO:0000259" key="3">
    <source>
        <dbReference type="Pfam" id="PF13449"/>
    </source>
</evidence>
<evidence type="ECO:0000256" key="1">
    <source>
        <dbReference type="SAM" id="MobiDB-lite"/>
    </source>
</evidence>
<evidence type="ECO:0000313" key="5">
    <source>
        <dbReference type="Proteomes" id="UP000032545"/>
    </source>
</evidence>
<name>A0A0D8BAY4_9ACTN</name>
<dbReference type="PROSITE" id="PS51257">
    <property type="entry name" value="PROKAR_LIPOPROTEIN"/>
    <property type="match status" value="1"/>
</dbReference>
<dbReference type="SUPFAM" id="SSF63829">
    <property type="entry name" value="Calcium-dependent phosphotriesterase"/>
    <property type="match status" value="1"/>
</dbReference>
<reference evidence="5" key="1">
    <citation type="submission" date="2015-02" db="EMBL/GenBank/DDBJ databases">
        <title>Draft Genome of Frankia sp. CpI1-S.</title>
        <authorList>
            <person name="Oshone R.T."/>
            <person name="Ngom M."/>
            <person name="Ghodhbane-Gtari F."/>
            <person name="Gtari M."/>
            <person name="Morris K."/>
            <person name="Thomas K."/>
            <person name="Sen A."/>
            <person name="Tisa L.S."/>
        </authorList>
    </citation>
    <scope>NUCLEOTIDE SEQUENCE [LARGE SCALE GENOMIC DNA]</scope>
    <source>
        <strain evidence="5">CpI1-S</strain>
    </source>
</reference>
<sequence precursor="true">MTPIRRTVLAAAAAAALACSAATAAAAATTTASPTTAAAPTATAPTATGNPAAAGAATAPSVPWERACPPTAVAVGFSDALDKASIDGVTVGGLSGLAADRRSGGYVAVQDHSGTEPARLFFFRDPRHPGLTGTLTLRRPDGTPYDAASFDGEGVAVLPDGRFLVSSETEPSVRVFGRDGRQAGELTVPARFAVAPAGEATANATLEGLSISPSGRFVYAAMEGTLAGDAPAGAGQPGAGQPGSGQARFRRILVYAADAGTPGGFRLTRQIGYQVDPGNRIAEATAYGDGRLVVLEASFTANVGNTATLYAVTGADRAPDVGGIADLATAPAADIVAKRPVADLVRCPTLGAPSREPQLNPLLDNYEGLAVAAAPPAGRGPATLTLISDDNLAAAQITRVLTLAAPLP</sequence>
<dbReference type="OrthoDB" id="9758957at2"/>
<keyword evidence="5" id="KW-1185">Reference proteome</keyword>
<dbReference type="EMBL" id="JYFN01000041">
    <property type="protein sequence ID" value="KJE21245.1"/>
    <property type="molecule type" value="Genomic_DNA"/>
</dbReference>
<protein>
    <recommendedName>
        <fullName evidence="3">Phytase-like domain-containing protein</fullName>
    </recommendedName>
</protein>
<dbReference type="InterPro" id="IPR027372">
    <property type="entry name" value="Phytase-like_dom"/>
</dbReference>
<feature type="chain" id="PRO_5039024443" description="Phytase-like domain-containing protein" evidence="2">
    <location>
        <begin position="25"/>
        <end position="408"/>
    </location>
</feature>
<organism evidence="4 5">
    <name type="scientific">Frankia torreyi</name>
    <dbReference type="NCBI Taxonomy" id="1856"/>
    <lineage>
        <taxon>Bacteria</taxon>
        <taxon>Bacillati</taxon>
        <taxon>Actinomycetota</taxon>
        <taxon>Actinomycetes</taxon>
        <taxon>Frankiales</taxon>
        <taxon>Frankiaceae</taxon>
        <taxon>Frankia</taxon>
    </lineage>
</organism>
<feature type="region of interest" description="Disordered" evidence="1">
    <location>
        <begin position="33"/>
        <end position="58"/>
    </location>
</feature>
<evidence type="ECO:0000313" key="4">
    <source>
        <dbReference type="EMBL" id="KJE21245.1"/>
    </source>
</evidence>
<dbReference type="PROSITE" id="PS51318">
    <property type="entry name" value="TAT"/>
    <property type="match status" value="1"/>
</dbReference>
<dbReference type="InterPro" id="IPR015943">
    <property type="entry name" value="WD40/YVTN_repeat-like_dom_sf"/>
</dbReference>
<dbReference type="Gene3D" id="2.130.10.10">
    <property type="entry name" value="YVTN repeat-like/Quinoprotein amine dehydrogenase"/>
    <property type="match status" value="1"/>
</dbReference>
<dbReference type="AlphaFoldDB" id="A0A0D8BAY4"/>
<dbReference type="Pfam" id="PF13449">
    <property type="entry name" value="Phytase-like"/>
    <property type="match status" value="1"/>
</dbReference>
<gene>
    <name evidence="4" type="ORF">FF36_04476</name>
</gene>
<feature type="signal peptide" evidence="2">
    <location>
        <begin position="1"/>
        <end position="24"/>
    </location>
</feature>
<feature type="domain" description="Phytase-like" evidence="3">
    <location>
        <begin position="90"/>
        <end position="391"/>
    </location>
</feature>
<reference evidence="4 5" key="2">
    <citation type="journal article" date="2016" name="Genome Announc.">
        <title>Permanent Draft Genome Sequences for Two Variants of Frankia sp. Strain CpI1, the First Frankia Strain Isolated from Root Nodules of Comptonia peregrina.</title>
        <authorList>
            <person name="Oshone R."/>
            <person name="Hurst S.G.IV."/>
            <person name="Abebe-Akele F."/>
            <person name="Simpson S."/>
            <person name="Morris K."/>
            <person name="Thomas W.K."/>
            <person name="Tisa L.S."/>
        </authorList>
    </citation>
    <scope>NUCLEOTIDE SEQUENCE [LARGE SCALE GENOMIC DNA]</scope>
    <source>
        <strain evidence="5">CpI1-S</strain>
    </source>
</reference>
<evidence type="ECO:0000256" key="2">
    <source>
        <dbReference type="SAM" id="SignalP"/>
    </source>
</evidence>
<accession>A0A0D8BAY4</accession>
<dbReference type="InterPro" id="IPR006311">
    <property type="entry name" value="TAT_signal"/>
</dbReference>
<dbReference type="RefSeq" id="WP_044886999.1">
    <property type="nucleotide sequence ID" value="NZ_JYFN01000041.1"/>
</dbReference>
<dbReference type="Proteomes" id="UP000032545">
    <property type="component" value="Unassembled WGS sequence"/>
</dbReference>
<keyword evidence="2" id="KW-0732">Signal</keyword>
<proteinExistence type="predicted"/>